<reference evidence="1" key="1">
    <citation type="journal article" date="2014" name="Int. J. Syst. Evol. Microbiol.">
        <title>Complete genome sequence of Corynebacterium casei LMG S-19264T (=DSM 44701T), isolated from a smear-ripened cheese.</title>
        <authorList>
            <consortium name="US DOE Joint Genome Institute (JGI-PGF)"/>
            <person name="Walter F."/>
            <person name="Albersmeier A."/>
            <person name="Kalinowski J."/>
            <person name="Ruckert C."/>
        </authorList>
    </citation>
    <scope>NUCLEOTIDE SEQUENCE</scope>
    <source>
        <strain evidence="1">VKM Ac-1069</strain>
    </source>
</reference>
<keyword evidence="2" id="KW-1185">Reference proteome</keyword>
<evidence type="ECO:0000313" key="2">
    <source>
        <dbReference type="Proteomes" id="UP001143463"/>
    </source>
</evidence>
<dbReference type="SUPFAM" id="SSF53850">
    <property type="entry name" value="Periplasmic binding protein-like II"/>
    <property type="match status" value="1"/>
</dbReference>
<evidence type="ECO:0000313" key="1">
    <source>
        <dbReference type="EMBL" id="GLL14483.1"/>
    </source>
</evidence>
<reference evidence="1" key="2">
    <citation type="submission" date="2023-01" db="EMBL/GenBank/DDBJ databases">
        <authorList>
            <person name="Sun Q."/>
            <person name="Evtushenko L."/>
        </authorList>
    </citation>
    <scope>NUCLEOTIDE SEQUENCE</scope>
    <source>
        <strain evidence="1">VKM Ac-1069</strain>
    </source>
</reference>
<dbReference type="Gene3D" id="3.40.190.10">
    <property type="entry name" value="Periplasmic binding protein-like II"/>
    <property type="match status" value="1"/>
</dbReference>
<dbReference type="EMBL" id="BSFQ01000032">
    <property type="protein sequence ID" value="GLL14483.1"/>
    <property type="molecule type" value="Genomic_DNA"/>
</dbReference>
<dbReference type="Proteomes" id="UP001143463">
    <property type="component" value="Unassembled WGS sequence"/>
</dbReference>
<dbReference type="AlphaFoldDB" id="A0A9W6L728"/>
<protein>
    <submittedName>
        <fullName evidence="1">4,5-dihydroxyphthalate decarboxylase</fullName>
    </submittedName>
</protein>
<sequence>MTRLRLTMAIGAYDHVRDLATGAVRCEGVDLNVLEMPVEEIFHRFIAHRQFDVSEVSMGKFSALRAAGDDSLVGLPVFPSRMFRHSSIYVRRDSGLTDPTRLAGLRVGIPEWAQTAAVYSRGLLQHRYGVDLSSITWVQAGVNQPGRREKVALSLPGGIVVERRPGDTLTGLLVDGEVDAVLSAHAPDCFFDRPDVITRMFEDSREVEQEYFAGTGIFPIMHAVAVRRDLVEANPWLLSSLYKAFIEARDRSLARARESSVSFWPLPWAASHVREVERVMSTEELWPYGIEANRRTLDAFLQFGLEQGVLSAPLDAADMFASAVDDLFRI</sequence>
<name>A0A9W6L728_9PSEU</name>
<dbReference type="Gene3D" id="3.40.190.270">
    <property type="match status" value="1"/>
</dbReference>
<proteinExistence type="predicted"/>
<comment type="caution">
    <text evidence="1">The sequence shown here is derived from an EMBL/GenBank/DDBJ whole genome shotgun (WGS) entry which is preliminary data.</text>
</comment>
<organism evidence="1 2">
    <name type="scientific">Pseudonocardia halophobica</name>
    <dbReference type="NCBI Taxonomy" id="29401"/>
    <lineage>
        <taxon>Bacteria</taxon>
        <taxon>Bacillati</taxon>
        <taxon>Actinomycetota</taxon>
        <taxon>Actinomycetes</taxon>
        <taxon>Pseudonocardiales</taxon>
        <taxon>Pseudonocardiaceae</taxon>
        <taxon>Pseudonocardia</taxon>
    </lineage>
</organism>
<accession>A0A9W6L728</accession>
<dbReference type="RefSeq" id="WP_037050611.1">
    <property type="nucleotide sequence ID" value="NZ_BAAAUZ010000032.1"/>
</dbReference>
<gene>
    <name evidence="1" type="ORF">GCM10017577_56300</name>
</gene>